<dbReference type="SMART" id="SM00267">
    <property type="entry name" value="GGDEF"/>
    <property type="match status" value="1"/>
</dbReference>
<evidence type="ECO:0000313" key="4">
    <source>
        <dbReference type="Proteomes" id="UP000593719"/>
    </source>
</evidence>
<evidence type="ECO:0000259" key="2">
    <source>
        <dbReference type="PROSITE" id="PS50887"/>
    </source>
</evidence>
<dbReference type="PANTHER" id="PTHR46663:SF2">
    <property type="entry name" value="GGDEF DOMAIN-CONTAINING PROTEIN"/>
    <property type="match status" value="1"/>
</dbReference>
<feature type="domain" description="GGDEF" evidence="2">
    <location>
        <begin position="269"/>
        <end position="386"/>
    </location>
</feature>
<keyword evidence="1" id="KW-0472">Membrane</keyword>
<organism evidence="3 4">
    <name type="scientific">Sulfurimonas sediminis</name>
    <dbReference type="NCBI Taxonomy" id="2590020"/>
    <lineage>
        <taxon>Bacteria</taxon>
        <taxon>Pseudomonadati</taxon>
        <taxon>Campylobacterota</taxon>
        <taxon>Epsilonproteobacteria</taxon>
        <taxon>Campylobacterales</taxon>
        <taxon>Sulfurimonadaceae</taxon>
        <taxon>Sulfurimonas</taxon>
    </lineage>
</organism>
<dbReference type="EMBL" id="CP041235">
    <property type="protein sequence ID" value="QOP43276.1"/>
    <property type="molecule type" value="Genomic_DNA"/>
</dbReference>
<dbReference type="GO" id="GO:0003824">
    <property type="term" value="F:catalytic activity"/>
    <property type="evidence" value="ECO:0007669"/>
    <property type="project" value="UniProtKB-ARBA"/>
</dbReference>
<dbReference type="Pfam" id="PF00990">
    <property type="entry name" value="GGDEF"/>
    <property type="match status" value="1"/>
</dbReference>
<dbReference type="Gene3D" id="3.30.70.270">
    <property type="match status" value="1"/>
</dbReference>
<dbReference type="FunFam" id="3.30.70.270:FF:000001">
    <property type="entry name" value="Diguanylate cyclase domain protein"/>
    <property type="match status" value="1"/>
</dbReference>
<dbReference type="InterPro" id="IPR052163">
    <property type="entry name" value="DGC-Regulatory_Protein"/>
</dbReference>
<dbReference type="SUPFAM" id="SSF55073">
    <property type="entry name" value="Nucleotide cyclase"/>
    <property type="match status" value="1"/>
</dbReference>
<keyword evidence="1" id="KW-0812">Transmembrane</keyword>
<accession>A0A7M1B173</accession>
<dbReference type="AlphaFoldDB" id="A0A7M1B173"/>
<dbReference type="KEGG" id="ssei:FJR45_04675"/>
<dbReference type="PANTHER" id="PTHR46663">
    <property type="entry name" value="DIGUANYLATE CYCLASE DGCT-RELATED"/>
    <property type="match status" value="1"/>
</dbReference>
<dbReference type="InterPro" id="IPR029787">
    <property type="entry name" value="Nucleotide_cyclase"/>
</dbReference>
<feature type="transmembrane region" description="Helical" evidence="1">
    <location>
        <begin position="165"/>
        <end position="188"/>
    </location>
</feature>
<dbReference type="InterPro" id="IPR043128">
    <property type="entry name" value="Rev_trsase/Diguanyl_cyclase"/>
</dbReference>
<feature type="transmembrane region" description="Helical" evidence="1">
    <location>
        <begin position="6"/>
        <end position="29"/>
    </location>
</feature>
<dbReference type="NCBIfam" id="TIGR00254">
    <property type="entry name" value="GGDEF"/>
    <property type="match status" value="1"/>
</dbReference>
<keyword evidence="1" id="KW-1133">Transmembrane helix</keyword>
<name>A0A7M1B173_9BACT</name>
<dbReference type="CDD" id="cd01949">
    <property type="entry name" value="GGDEF"/>
    <property type="match status" value="1"/>
</dbReference>
<dbReference type="InterPro" id="IPR000160">
    <property type="entry name" value="GGDEF_dom"/>
</dbReference>
<sequence length="386" mass="44963">MNSISIKSFILLIIFVAFALEGYIFYSFFENSKETISKLLQTSIQTDVLNLKHFMEKNLKQKDINFIASHIDNIIIINPTVKDIHILDNSQNIIYHANIRYEDHNHSAQKCLPISKIINTNIFTQECYSFSIKTFHGLQPKYYYANVYIDEAYTHGLIAQQIRKILVAFLVSTFVFILFLWILSKIYIITPLEKLRQYAYYSRNPPKNFFVKEIESIRYSLNMTFKRLQQEQEELYNLSTKDPLSGLYNRLSLIEKINWLIAKSKRDKSEFAIIFLDLDNFKNINDSKGHAFGDKILLHIAQVLLKTTRENDIVARLGGDEFVVILPDFTNENTIIEIAQRLKETLATPFQIEHEEYQITASMGIAIYPKDGRDVQTLLKNADIAM</sequence>
<gene>
    <name evidence="3" type="ORF">FJR45_04675</name>
</gene>
<dbReference type="Proteomes" id="UP000593719">
    <property type="component" value="Chromosome"/>
</dbReference>
<evidence type="ECO:0000256" key="1">
    <source>
        <dbReference type="SAM" id="Phobius"/>
    </source>
</evidence>
<dbReference type="PROSITE" id="PS50887">
    <property type="entry name" value="GGDEF"/>
    <property type="match status" value="1"/>
</dbReference>
<reference evidence="3 4" key="1">
    <citation type="submission" date="2019-06" db="EMBL/GenBank/DDBJ databases">
        <title>Sulfurimonas gotlandica sp. nov., a chemoautotrophic and psychrotolerant epsilonproteobacterium isolated from a pelagic redoxcline, and an emended description of the genus Sulfurimonas.</title>
        <authorList>
            <person name="Wang S."/>
            <person name="Jiang L."/>
            <person name="Shao Z."/>
        </authorList>
    </citation>
    <scope>NUCLEOTIDE SEQUENCE [LARGE SCALE GENOMIC DNA]</scope>
    <source>
        <strain evidence="3 4">S2-6</strain>
    </source>
</reference>
<evidence type="ECO:0000313" key="3">
    <source>
        <dbReference type="EMBL" id="QOP43276.1"/>
    </source>
</evidence>
<keyword evidence="4" id="KW-1185">Reference proteome</keyword>
<proteinExistence type="predicted"/>
<protein>
    <submittedName>
        <fullName evidence="3">GGDEF domain-containing protein</fullName>
    </submittedName>
</protein>
<dbReference type="RefSeq" id="WP_193151567.1">
    <property type="nucleotide sequence ID" value="NZ_CP041235.1"/>
</dbReference>